<sequence>MGLGKIVTREHLHMLVNKLQNPESELYLKALELIMRWLNTALYLNTCGHALIYNYGGTFEKETLRISLSRDGIPRCFPEFHRRMISMRDCKADRLVQLDLSFFSISKLILLVRARYPLKGITQRVEVDELLDGLSELYKEYAVPLFERYIPSYLKKPMEICFR</sequence>
<name>A0A9Q0K5G5_9MAGN</name>
<dbReference type="OrthoDB" id="2005282at2759"/>
<reference evidence="1" key="1">
    <citation type="journal article" date="2023" name="Plant J.">
        <title>The genome of the king protea, Protea cynaroides.</title>
        <authorList>
            <person name="Chang J."/>
            <person name="Duong T.A."/>
            <person name="Schoeman C."/>
            <person name="Ma X."/>
            <person name="Roodt D."/>
            <person name="Barker N."/>
            <person name="Li Z."/>
            <person name="Van de Peer Y."/>
            <person name="Mizrachi E."/>
        </authorList>
    </citation>
    <scope>NUCLEOTIDE SEQUENCE</scope>
    <source>
        <tissue evidence="1">Young leaves</tissue>
    </source>
</reference>
<protein>
    <submittedName>
        <fullName evidence="1">Uncharacterized protein</fullName>
    </submittedName>
</protein>
<comment type="caution">
    <text evidence="1">The sequence shown here is derived from an EMBL/GenBank/DDBJ whole genome shotgun (WGS) entry which is preliminary data.</text>
</comment>
<evidence type="ECO:0000313" key="2">
    <source>
        <dbReference type="Proteomes" id="UP001141806"/>
    </source>
</evidence>
<evidence type="ECO:0000313" key="1">
    <source>
        <dbReference type="EMBL" id="KAJ4963572.1"/>
    </source>
</evidence>
<dbReference type="EMBL" id="JAMYWD010000008">
    <property type="protein sequence ID" value="KAJ4963572.1"/>
    <property type="molecule type" value="Genomic_DNA"/>
</dbReference>
<gene>
    <name evidence="1" type="ORF">NE237_023511</name>
</gene>
<accession>A0A9Q0K5G5</accession>
<dbReference type="Proteomes" id="UP001141806">
    <property type="component" value="Unassembled WGS sequence"/>
</dbReference>
<proteinExistence type="predicted"/>
<organism evidence="1 2">
    <name type="scientific">Protea cynaroides</name>
    <dbReference type="NCBI Taxonomy" id="273540"/>
    <lineage>
        <taxon>Eukaryota</taxon>
        <taxon>Viridiplantae</taxon>
        <taxon>Streptophyta</taxon>
        <taxon>Embryophyta</taxon>
        <taxon>Tracheophyta</taxon>
        <taxon>Spermatophyta</taxon>
        <taxon>Magnoliopsida</taxon>
        <taxon>Proteales</taxon>
        <taxon>Proteaceae</taxon>
        <taxon>Protea</taxon>
    </lineage>
</organism>
<dbReference type="AlphaFoldDB" id="A0A9Q0K5G5"/>
<keyword evidence="2" id="KW-1185">Reference proteome</keyword>